<dbReference type="Proteomes" id="UP000001940">
    <property type="component" value="Chromosome IV"/>
</dbReference>
<keyword evidence="1" id="KW-0732">Signal</keyword>
<sequence length="140" mass="15351">MFSNSAKIVLIFAILFFDLCHGCAGLFGGGGGGGCCCQSACGRKKRSIDEDERREFEFRGIASKNEDLLCNSPEMKAMIQAHMKSNPQASSKSLQSALEDHDSHRYVVVCSENPFHYSIKHDSAYCGARNGSHYCQAFAI</sequence>
<organism evidence="3 4">
    <name type="scientific">Caenorhabditis elegans</name>
    <dbReference type="NCBI Taxonomy" id="6239"/>
    <lineage>
        <taxon>Eukaryota</taxon>
        <taxon>Metazoa</taxon>
        <taxon>Ecdysozoa</taxon>
        <taxon>Nematoda</taxon>
        <taxon>Chromadorea</taxon>
        <taxon>Rhabditida</taxon>
        <taxon>Rhabditina</taxon>
        <taxon>Rhabditomorpha</taxon>
        <taxon>Rhabditoidea</taxon>
        <taxon>Rhabditidae</taxon>
        <taxon>Peloderinae</taxon>
        <taxon>Caenorhabditis</taxon>
    </lineage>
</organism>
<feature type="domain" description="Ground-like" evidence="2">
    <location>
        <begin position="68"/>
        <end position="138"/>
    </location>
</feature>
<dbReference type="UCSC" id="K02D7.6">
    <property type="organism name" value="c. elegans"/>
</dbReference>
<dbReference type="FunCoup" id="Q95X43">
    <property type="interactions" value="91"/>
</dbReference>
<dbReference type="InterPro" id="IPR007284">
    <property type="entry name" value="Ground-like_dom"/>
</dbReference>
<dbReference type="OMA" id="HDSAYCG"/>
<dbReference type="AGR" id="WB:WBGene00001735"/>
<reference evidence="3 4" key="1">
    <citation type="journal article" date="1998" name="Science">
        <title>Genome sequence of the nematode C. elegans: a platform for investigating biology.</title>
        <authorList>
            <consortium name="The C. elegans sequencing consortium"/>
            <person name="Sulson J.E."/>
            <person name="Waterston R."/>
        </authorList>
    </citation>
    <scope>NUCLEOTIDE SEQUENCE [LARGE SCALE GENOMIC DNA]</scope>
    <source>
        <strain evidence="3 4">Bristol N2</strain>
    </source>
</reference>
<evidence type="ECO:0000313" key="5">
    <source>
        <dbReference type="WormBase" id="K02D7.6"/>
    </source>
</evidence>
<evidence type="ECO:0000259" key="2">
    <source>
        <dbReference type="Pfam" id="PF04155"/>
    </source>
</evidence>
<protein>
    <submittedName>
        <fullName evidence="3">Ground-like domain-containing protein</fullName>
    </submittedName>
</protein>
<proteinExistence type="predicted"/>
<dbReference type="Pfam" id="PF04155">
    <property type="entry name" value="Ground-like"/>
    <property type="match status" value="1"/>
</dbReference>
<evidence type="ECO:0000256" key="1">
    <source>
        <dbReference type="SAM" id="SignalP"/>
    </source>
</evidence>
<dbReference type="AlphaFoldDB" id="Q95X43"/>
<dbReference type="PhylomeDB" id="Q95X43"/>
<dbReference type="GeneID" id="176853"/>
<feature type="signal peptide" evidence="1">
    <location>
        <begin position="1"/>
        <end position="25"/>
    </location>
</feature>
<keyword evidence="4" id="KW-1185">Reference proteome</keyword>
<dbReference type="OrthoDB" id="5843663at2759"/>
<dbReference type="eggNOG" id="ENOG502THRC">
    <property type="taxonomic scope" value="Eukaryota"/>
</dbReference>
<name>Q95X43_CAEEL</name>
<gene>
    <name evidence="3 5" type="primary">grl-26</name>
    <name evidence="3" type="ORF">CELE_K02D7.6</name>
    <name evidence="5" type="ORF">K02D7.6</name>
</gene>
<dbReference type="PROSITE" id="PS51257">
    <property type="entry name" value="PROKAR_LIPOPROTEIN"/>
    <property type="match status" value="1"/>
</dbReference>
<dbReference type="RefSeq" id="NP_499904.2">
    <property type="nucleotide sequence ID" value="NM_067503.7"/>
</dbReference>
<dbReference type="HOGENOM" id="CLU_143077_0_0_1"/>
<dbReference type="InParanoid" id="Q95X43"/>
<dbReference type="KEGG" id="cel:CELE_K02D7.6"/>
<feature type="chain" id="PRO_5004321706" evidence="1">
    <location>
        <begin position="26"/>
        <end position="140"/>
    </location>
</feature>
<dbReference type="EMBL" id="BX284604">
    <property type="protein sequence ID" value="CCD69689.1"/>
    <property type="molecule type" value="Genomic_DNA"/>
</dbReference>
<accession>Q95X43</accession>
<evidence type="ECO:0000313" key="3">
    <source>
        <dbReference type="EMBL" id="CCD69689.1"/>
    </source>
</evidence>
<evidence type="ECO:0000313" key="4">
    <source>
        <dbReference type="Proteomes" id="UP000001940"/>
    </source>
</evidence>
<dbReference type="PaxDb" id="6239-K02D7.6"/>
<dbReference type="CTD" id="176853"/>
<dbReference type="WormBase" id="K02D7.6">
    <property type="protein sequence ID" value="CE40615"/>
    <property type="gene ID" value="WBGene00001735"/>
    <property type="gene designation" value="grl-26"/>
</dbReference>
<dbReference type="STRING" id="6239.K02D7.6.1"/>